<keyword evidence="4" id="KW-1185">Reference proteome</keyword>
<dbReference type="PANTHER" id="PTHR23074">
    <property type="entry name" value="AAA DOMAIN-CONTAINING"/>
    <property type="match status" value="1"/>
</dbReference>
<dbReference type="GO" id="GO:0016887">
    <property type="term" value="F:ATP hydrolysis activity"/>
    <property type="evidence" value="ECO:0007669"/>
    <property type="project" value="InterPro"/>
</dbReference>
<organism evidence="3 4">
    <name type="scientific">Vitrella brassicaformis (strain CCMP3155)</name>
    <dbReference type="NCBI Taxonomy" id="1169540"/>
    <lineage>
        <taxon>Eukaryota</taxon>
        <taxon>Sar</taxon>
        <taxon>Alveolata</taxon>
        <taxon>Colpodellida</taxon>
        <taxon>Vitrellaceae</taxon>
        <taxon>Vitrella</taxon>
    </lineage>
</organism>
<dbReference type="Gene3D" id="1.10.8.60">
    <property type="match status" value="1"/>
</dbReference>
<dbReference type="PhylomeDB" id="A0A0G4F4U9"/>
<dbReference type="InterPro" id="IPR041569">
    <property type="entry name" value="AAA_lid_3"/>
</dbReference>
<feature type="domain" description="AAA+ ATPase" evidence="2">
    <location>
        <begin position="52"/>
        <end position="190"/>
    </location>
</feature>
<evidence type="ECO:0000313" key="3">
    <source>
        <dbReference type="EMBL" id="CEM06747.1"/>
    </source>
</evidence>
<dbReference type="OrthoDB" id="29072at2759"/>
<dbReference type="PANTHER" id="PTHR23074:SF83">
    <property type="entry name" value="VACUOLAR PROTEIN SORTING-ASSOCIATED PROTEIN 4A"/>
    <property type="match status" value="1"/>
</dbReference>
<dbReference type="InterPro" id="IPR003593">
    <property type="entry name" value="AAA+_ATPase"/>
</dbReference>
<dbReference type="InterPro" id="IPR027417">
    <property type="entry name" value="P-loop_NTPase"/>
</dbReference>
<dbReference type="STRING" id="1169540.A0A0G4F4U9"/>
<gene>
    <name evidence="3" type="ORF">Vbra_8751</name>
</gene>
<evidence type="ECO:0000259" key="2">
    <source>
        <dbReference type="SMART" id="SM00382"/>
    </source>
</evidence>
<dbReference type="PROSITE" id="PS00674">
    <property type="entry name" value="AAA"/>
    <property type="match status" value="1"/>
</dbReference>
<dbReference type="EMBL" id="CDMY01000370">
    <property type="protein sequence ID" value="CEM06747.1"/>
    <property type="molecule type" value="Genomic_DNA"/>
</dbReference>
<dbReference type="Pfam" id="PF17862">
    <property type="entry name" value="AAA_lid_3"/>
    <property type="match status" value="1"/>
</dbReference>
<dbReference type="Proteomes" id="UP000041254">
    <property type="component" value="Unassembled WGS sequence"/>
</dbReference>
<dbReference type="SUPFAM" id="SSF52540">
    <property type="entry name" value="P-loop containing nucleoside triphosphate hydrolases"/>
    <property type="match status" value="1"/>
</dbReference>
<proteinExistence type="inferred from homology"/>
<keyword evidence="1" id="KW-0547">Nucleotide-binding</keyword>
<keyword evidence="1" id="KW-0067">ATP-binding</keyword>
<dbReference type="InterPro" id="IPR050304">
    <property type="entry name" value="MT-severing_AAA_ATPase"/>
</dbReference>
<dbReference type="VEuPathDB" id="CryptoDB:Vbra_8751"/>
<reference evidence="3 4" key="1">
    <citation type="submission" date="2014-11" db="EMBL/GenBank/DDBJ databases">
        <authorList>
            <person name="Zhu J."/>
            <person name="Qi W."/>
            <person name="Song R."/>
        </authorList>
    </citation>
    <scope>NUCLEOTIDE SEQUENCE [LARGE SCALE GENOMIC DNA]</scope>
</reference>
<sequence>MIIDYRHEPREGEEKRVTWRDMIGNASVKRNLLQLFLWPAKYPAEFTGLLAPQEGLLPFGPPRNGKTMAAKAVASKCKATFFNVDAASFGSKWFGDSEKMVKALFEVARERAPSIIFMDEVDGIMPASGADLGFGSQALNRIKAELLVQLDGLPTTADRVQVIGATNRPWDIDVALLNRLPIRTYVPLPDQEGRAALFRKLLGTNTRGHTLTDDDFDHVAIKTEGYSYRDLTKLCREAAYVSVREALMTDDVDECLEDESEAVMALRSRRSLQVNKVLTAAQKIKPTTHPQLIARLEDWKNEYAEQT</sequence>
<dbReference type="SMART" id="SM00382">
    <property type="entry name" value="AAA"/>
    <property type="match status" value="1"/>
</dbReference>
<accession>A0A0G4F4U9</accession>
<protein>
    <recommendedName>
        <fullName evidence="2">AAA+ ATPase domain-containing protein</fullName>
    </recommendedName>
</protein>
<dbReference type="Pfam" id="PF00004">
    <property type="entry name" value="AAA"/>
    <property type="match status" value="1"/>
</dbReference>
<evidence type="ECO:0000256" key="1">
    <source>
        <dbReference type="RuleBase" id="RU003651"/>
    </source>
</evidence>
<dbReference type="AlphaFoldDB" id="A0A0G4F4U9"/>
<evidence type="ECO:0000313" key="4">
    <source>
        <dbReference type="Proteomes" id="UP000041254"/>
    </source>
</evidence>
<dbReference type="GO" id="GO:0005524">
    <property type="term" value="F:ATP binding"/>
    <property type="evidence" value="ECO:0007669"/>
    <property type="project" value="UniProtKB-KW"/>
</dbReference>
<dbReference type="InterPro" id="IPR003959">
    <property type="entry name" value="ATPase_AAA_core"/>
</dbReference>
<name>A0A0G4F4U9_VITBC</name>
<dbReference type="Gene3D" id="3.40.50.300">
    <property type="entry name" value="P-loop containing nucleotide triphosphate hydrolases"/>
    <property type="match status" value="1"/>
</dbReference>
<comment type="similarity">
    <text evidence="1">Belongs to the AAA ATPase family.</text>
</comment>
<dbReference type="InParanoid" id="A0A0G4F4U9"/>
<dbReference type="InterPro" id="IPR003960">
    <property type="entry name" value="ATPase_AAA_CS"/>
</dbReference>